<comment type="catalytic activity">
    <reaction evidence="1">
        <text>a ribonucleoside 5'-phosphate + H2O = a ribonucleoside + phosphate</text>
        <dbReference type="Rhea" id="RHEA:12484"/>
        <dbReference type="ChEBI" id="CHEBI:15377"/>
        <dbReference type="ChEBI" id="CHEBI:18254"/>
        <dbReference type="ChEBI" id="CHEBI:43474"/>
        <dbReference type="ChEBI" id="CHEBI:58043"/>
        <dbReference type="EC" id="3.1.3.5"/>
    </reaction>
</comment>
<name>A0A9D4D0Z7_DREPO</name>
<dbReference type="EC" id="3.1.3.5" evidence="3"/>
<dbReference type="AlphaFoldDB" id="A0A9D4D0Z7"/>
<keyword evidence="12" id="KW-1185">Reference proteome</keyword>
<keyword evidence="5" id="KW-0732">Signal</keyword>
<evidence type="ECO:0000259" key="10">
    <source>
        <dbReference type="Pfam" id="PF02872"/>
    </source>
</evidence>
<evidence type="ECO:0000256" key="8">
    <source>
        <dbReference type="RuleBase" id="RU362119"/>
    </source>
</evidence>
<dbReference type="SUPFAM" id="SSF55816">
    <property type="entry name" value="5'-nucleotidase (syn. UDP-sugar hydrolase), C-terminal domain"/>
    <property type="match status" value="1"/>
</dbReference>
<dbReference type="FunFam" id="3.90.780.10:FF:000001">
    <property type="entry name" value="NT5E isoform 3"/>
    <property type="match status" value="1"/>
</dbReference>
<evidence type="ECO:0000313" key="11">
    <source>
        <dbReference type="EMBL" id="KAH3736665.1"/>
    </source>
</evidence>
<evidence type="ECO:0000256" key="7">
    <source>
        <dbReference type="ARBA" id="ARBA00022801"/>
    </source>
</evidence>
<reference evidence="11" key="2">
    <citation type="submission" date="2020-11" db="EMBL/GenBank/DDBJ databases">
        <authorList>
            <person name="McCartney M.A."/>
            <person name="Auch B."/>
            <person name="Kono T."/>
            <person name="Mallez S."/>
            <person name="Becker A."/>
            <person name="Gohl D.M."/>
            <person name="Silverstein K.A.T."/>
            <person name="Koren S."/>
            <person name="Bechman K.B."/>
            <person name="Herman A."/>
            <person name="Abrahante J.E."/>
            <person name="Garbe J."/>
        </authorList>
    </citation>
    <scope>NUCLEOTIDE SEQUENCE</scope>
    <source>
        <strain evidence="11">Duluth1</strain>
        <tissue evidence="11">Whole animal</tissue>
    </source>
</reference>
<accession>A0A9D4D0Z7</accession>
<evidence type="ECO:0000256" key="5">
    <source>
        <dbReference type="ARBA" id="ARBA00022729"/>
    </source>
</evidence>
<sequence>MVIQASAEDFQLTIVHNNDVHAHFDEVNSHSGECSPAQAAANSCYGGEARRNAFIKDARRRYGNRTLVLDAGDRFTGTLWFNQYKGRAASIFVNKENYDAVCLGNHEFDLGIEGLVPYLQNLSVPVLDANIDYTNEPRLRGLYNATRILTLNGVKVGIIGFITKDTAFISNAGTTVKFLDEVETAKKYSKQLKASGVDVIIGLSHAGYGMDKKIAAEVEDIDVIVGGHSHTFLYHGTPPKDYTETVEGEYPTVITQSSGRKVLVVQAYAWGKYMGFINVTFDDHLDVKNWSGNPVLLRPEMPKDNETEAIIQAMKKPLDEIKKQIVGRTVVKLEGDPIQCRLRECNSGNMIADGMVEYHIDKRESNETWALAPIALFSGGGVRASTEIGDISMGQVLSVMPFGNNVDMIKLKGIHLRQAFEHSVANYDIHDRPGAFFQMSGAHVTYDLSRPPGQRVVSLEMRCLNCTVPAYEPLNDDLIYSILMVDFTIKGGDGFSMISDNLVEQKTINSLDVDVFKTYLAKHTPVYADTEGRIKFVTSNPANTTNCRICEANSSNPANTNNCRICEANFVLLIVMSIALIIYHKETY</sequence>
<dbReference type="PROSITE" id="PS00786">
    <property type="entry name" value="5_NUCLEOTIDASE_2"/>
    <property type="match status" value="1"/>
</dbReference>
<dbReference type="GO" id="GO:0000166">
    <property type="term" value="F:nucleotide binding"/>
    <property type="evidence" value="ECO:0007669"/>
    <property type="project" value="UniProtKB-KW"/>
</dbReference>
<evidence type="ECO:0000256" key="3">
    <source>
        <dbReference type="ARBA" id="ARBA00012643"/>
    </source>
</evidence>
<evidence type="ECO:0000256" key="2">
    <source>
        <dbReference type="ARBA" id="ARBA00006654"/>
    </source>
</evidence>
<protein>
    <recommendedName>
        <fullName evidence="3">5'-nucleotidase</fullName>
        <ecNumber evidence="3">3.1.3.5</ecNumber>
    </recommendedName>
</protein>
<proteinExistence type="inferred from homology"/>
<keyword evidence="7 8" id="KW-0378">Hydrolase</keyword>
<dbReference type="InterPro" id="IPR004843">
    <property type="entry name" value="Calcineurin-like_PHP"/>
</dbReference>
<dbReference type="PANTHER" id="PTHR11575:SF24">
    <property type="entry name" value="5'-NUCLEOTIDASE"/>
    <property type="match status" value="1"/>
</dbReference>
<gene>
    <name evidence="11" type="ORF">DPMN_043238</name>
</gene>
<keyword evidence="6 8" id="KW-0547">Nucleotide-binding</keyword>
<dbReference type="SUPFAM" id="SSF56300">
    <property type="entry name" value="Metallo-dependent phosphatases"/>
    <property type="match status" value="1"/>
</dbReference>
<dbReference type="InterPro" id="IPR006146">
    <property type="entry name" value="5'-Nucleotdase_CS"/>
</dbReference>
<organism evidence="11 12">
    <name type="scientific">Dreissena polymorpha</name>
    <name type="common">Zebra mussel</name>
    <name type="synonym">Mytilus polymorpha</name>
    <dbReference type="NCBI Taxonomy" id="45954"/>
    <lineage>
        <taxon>Eukaryota</taxon>
        <taxon>Metazoa</taxon>
        <taxon>Spiralia</taxon>
        <taxon>Lophotrochozoa</taxon>
        <taxon>Mollusca</taxon>
        <taxon>Bivalvia</taxon>
        <taxon>Autobranchia</taxon>
        <taxon>Heteroconchia</taxon>
        <taxon>Euheterodonta</taxon>
        <taxon>Imparidentia</taxon>
        <taxon>Neoheterodontei</taxon>
        <taxon>Myida</taxon>
        <taxon>Dreissenoidea</taxon>
        <taxon>Dreissenidae</taxon>
        <taxon>Dreissena</taxon>
    </lineage>
</organism>
<comment type="similarity">
    <text evidence="2 8">Belongs to the 5'-nucleotidase family.</text>
</comment>
<dbReference type="PANTHER" id="PTHR11575">
    <property type="entry name" value="5'-NUCLEOTIDASE-RELATED"/>
    <property type="match status" value="1"/>
</dbReference>
<dbReference type="GO" id="GO:0046872">
    <property type="term" value="F:metal ion binding"/>
    <property type="evidence" value="ECO:0007669"/>
    <property type="project" value="UniProtKB-KW"/>
</dbReference>
<feature type="domain" description="5'-Nucleotidase C-terminal" evidence="10">
    <location>
        <begin position="339"/>
        <end position="499"/>
    </location>
</feature>
<feature type="domain" description="Calcineurin-like phosphoesterase" evidence="9">
    <location>
        <begin position="13"/>
        <end position="231"/>
    </location>
</feature>
<evidence type="ECO:0000256" key="6">
    <source>
        <dbReference type="ARBA" id="ARBA00022741"/>
    </source>
</evidence>
<dbReference type="Gene3D" id="3.60.21.10">
    <property type="match status" value="1"/>
</dbReference>
<dbReference type="GO" id="GO:0016020">
    <property type="term" value="C:membrane"/>
    <property type="evidence" value="ECO:0007669"/>
    <property type="project" value="UniProtKB-ARBA"/>
</dbReference>
<comment type="caution">
    <text evidence="11">The sequence shown here is derived from an EMBL/GenBank/DDBJ whole genome shotgun (WGS) entry which is preliminary data.</text>
</comment>
<evidence type="ECO:0000256" key="4">
    <source>
        <dbReference type="ARBA" id="ARBA00022723"/>
    </source>
</evidence>
<dbReference type="GO" id="GO:0009166">
    <property type="term" value="P:nucleotide catabolic process"/>
    <property type="evidence" value="ECO:0007669"/>
    <property type="project" value="InterPro"/>
</dbReference>
<dbReference type="InterPro" id="IPR006179">
    <property type="entry name" value="5_nucleotidase/apyrase"/>
</dbReference>
<evidence type="ECO:0000256" key="1">
    <source>
        <dbReference type="ARBA" id="ARBA00000815"/>
    </source>
</evidence>
<dbReference type="CDD" id="cd07409">
    <property type="entry name" value="MPP_CD73_N"/>
    <property type="match status" value="1"/>
</dbReference>
<reference evidence="11" key="1">
    <citation type="journal article" date="2019" name="bioRxiv">
        <title>The Genome of the Zebra Mussel, Dreissena polymorpha: A Resource for Invasive Species Research.</title>
        <authorList>
            <person name="McCartney M.A."/>
            <person name="Auch B."/>
            <person name="Kono T."/>
            <person name="Mallez S."/>
            <person name="Zhang Y."/>
            <person name="Obille A."/>
            <person name="Becker A."/>
            <person name="Abrahante J.E."/>
            <person name="Garbe J."/>
            <person name="Badalamenti J.P."/>
            <person name="Herman A."/>
            <person name="Mangelson H."/>
            <person name="Liachko I."/>
            <person name="Sullivan S."/>
            <person name="Sone E.D."/>
            <person name="Koren S."/>
            <person name="Silverstein K.A.T."/>
            <person name="Beckman K.B."/>
            <person name="Gohl D.M."/>
        </authorList>
    </citation>
    <scope>NUCLEOTIDE SEQUENCE</scope>
    <source>
        <strain evidence="11">Duluth1</strain>
        <tissue evidence="11">Whole animal</tissue>
    </source>
</reference>
<dbReference type="EMBL" id="JAIWYP010000011">
    <property type="protein sequence ID" value="KAH3736665.1"/>
    <property type="molecule type" value="Genomic_DNA"/>
</dbReference>
<keyword evidence="4" id="KW-0479">Metal-binding</keyword>
<dbReference type="Proteomes" id="UP000828390">
    <property type="component" value="Unassembled WGS sequence"/>
</dbReference>
<dbReference type="InterPro" id="IPR029052">
    <property type="entry name" value="Metallo-depent_PP-like"/>
</dbReference>
<dbReference type="Gene3D" id="3.90.780.10">
    <property type="entry name" value="5'-Nucleotidase, C-terminal domain"/>
    <property type="match status" value="1"/>
</dbReference>
<dbReference type="GO" id="GO:0008253">
    <property type="term" value="F:5'-nucleotidase activity"/>
    <property type="evidence" value="ECO:0007669"/>
    <property type="project" value="UniProtKB-EC"/>
</dbReference>
<evidence type="ECO:0000259" key="9">
    <source>
        <dbReference type="Pfam" id="PF00149"/>
    </source>
</evidence>
<dbReference type="InterPro" id="IPR036907">
    <property type="entry name" value="5'-Nucleotdase_C_sf"/>
</dbReference>
<dbReference type="InterPro" id="IPR008334">
    <property type="entry name" value="5'-Nucleotdase_C"/>
</dbReference>
<dbReference type="Pfam" id="PF00149">
    <property type="entry name" value="Metallophos"/>
    <property type="match status" value="1"/>
</dbReference>
<evidence type="ECO:0000313" key="12">
    <source>
        <dbReference type="Proteomes" id="UP000828390"/>
    </source>
</evidence>
<dbReference type="Pfam" id="PF02872">
    <property type="entry name" value="5_nucleotid_C"/>
    <property type="match status" value="1"/>
</dbReference>
<dbReference type="PRINTS" id="PR01607">
    <property type="entry name" value="APYRASEFAMLY"/>
</dbReference>
<dbReference type="FunFam" id="3.60.21.10:FF:000020">
    <property type="entry name" value="NT5E isoform 4"/>
    <property type="match status" value="1"/>
</dbReference>